<evidence type="ECO:0000256" key="7">
    <source>
        <dbReference type="PROSITE-ProRule" id="PRU01360"/>
    </source>
</evidence>
<dbReference type="Proteomes" id="UP001325680">
    <property type="component" value="Chromosome"/>
</dbReference>
<feature type="chain" id="PRO_5046134686" evidence="8">
    <location>
        <begin position="22"/>
        <end position="1063"/>
    </location>
</feature>
<dbReference type="InterPro" id="IPR023997">
    <property type="entry name" value="TonB-dep_OMP_SusC/RagA_CS"/>
</dbReference>
<evidence type="ECO:0000256" key="3">
    <source>
        <dbReference type="ARBA" id="ARBA00022452"/>
    </source>
</evidence>
<keyword evidence="5 7" id="KW-0472">Membrane</keyword>
<keyword evidence="8" id="KW-0732">Signal</keyword>
<dbReference type="EMBL" id="CP139960">
    <property type="protein sequence ID" value="WQD36516.1"/>
    <property type="molecule type" value="Genomic_DNA"/>
</dbReference>
<evidence type="ECO:0000256" key="2">
    <source>
        <dbReference type="ARBA" id="ARBA00022448"/>
    </source>
</evidence>
<comment type="similarity">
    <text evidence="7">Belongs to the TonB-dependent receptor family.</text>
</comment>
<dbReference type="NCBIfam" id="TIGR04056">
    <property type="entry name" value="OMP_RagA_SusC"/>
    <property type="match status" value="1"/>
</dbReference>
<evidence type="ECO:0000256" key="1">
    <source>
        <dbReference type="ARBA" id="ARBA00004571"/>
    </source>
</evidence>
<proteinExistence type="inferred from homology"/>
<feature type="domain" description="TonB-dependent receptor plug" evidence="9">
    <location>
        <begin position="117"/>
        <end position="239"/>
    </location>
</feature>
<evidence type="ECO:0000313" key="10">
    <source>
        <dbReference type="EMBL" id="WQD36516.1"/>
    </source>
</evidence>
<keyword evidence="11" id="KW-1185">Reference proteome</keyword>
<dbReference type="InterPro" id="IPR036942">
    <property type="entry name" value="Beta-barrel_TonB_sf"/>
</dbReference>
<evidence type="ECO:0000256" key="5">
    <source>
        <dbReference type="ARBA" id="ARBA00023136"/>
    </source>
</evidence>
<name>A0ABZ0W005_9BACT</name>
<dbReference type="Gene3D" id="2.40.170.20">
    <property type="entry name" value="TonB-dependent receptor, beta-barrel domain"/>
    <property type="match status" value="1"/>
</dbReference>
<organism evidence="10 11">
    <name type="scientific">Niabella yanshanensis</name>
    <dbReference type="NCBI Taxonomy" id="577386"/>
    <lineage>
        <taxon>Bacteria</taxon>
        <taxon>Pseudomonadati</taxon>
        <taxon>Bacteroidota</taxon>
        <taxon>Chitinophagia</taxon>
        <taxon>Chitinophagales</taxon>
        <taxon>Chitinophagaceae</taxon>
        <taxon>Niabella</taxon>
    </lineage>
</organism>
<comment type="subcellular location">
    <subcellularLocation>
        <location evidence="1 7">Cell outer membrane</location>
        <topology evidence="1 7">Multi-pass membrane protein</topology>
    </subcellularLocation>
</comment>
<keyword evidence="6 7" id="KW-0998">Cell outer membrane</keyword>
<sequence>MKGKILSFFFVVFCCYPLVLPAQTRQVTGTVRNSAGEPVVNATVSQKGSNNSTVAGEDGRFTLTVTGVNVILTLSAVNYQNTEINAGTQSAFEVTLLESTGTKMDEVFVVAYGTAKKSTYTGAATVINASKIKDVPTTSFENALNGRVAGLQITQTSGQAGSAPALRIRGIGSMNASNDPLYVLDGVPIVSESVGQMGSYLNTTNNIMANINPDDIESITVLKDAAASSLYGSRAANGVVIINTKKGKIGAPVISFKTSLGITPTWATDNYEAAGVQEQINMLYQVFYDLNITGGKTPEAANTDALSRLNSRFNRHGYRFETSGTDRYQNVAILGMTDGIENREGRYFNWDDVLFRTGFFTTNDLSVSGGTDKTKYYSSLSYTQDKSRVAVNEFQRIAGRLNLTQKIGSRLELESNIGISKNDKSGFNDSRSTGSNYMLQSRNLLWPVYWPTDYKTGLPFTARFGSLAQNNVYYDNEWDNTAGTLNISAVEALTVNILSGLTAKSIFSYNNSQIKEHLYYSALHFSGVAPVNGQVHELSTNINKMVSSTTLNYNKAIHQHSIGVLAGYEAEKNLTDFMRSSGNNLPSSSLPTVVTAGTTNASAYNWGYNMQSFLSRAEYNFSEKYFFSASYRRDGNSRFGPVNRWANFWSVGGAWNIFKEDFLKENELLNELRIRGSYGTNATTPSANYGWRTLLSFTDKYMEQPGGSIVSIADSGLAWETNYNTNLAIEFGLLERRVTGSIEYFNRDSRNLLMDVPISMVTGLPSTLKNVGEINNRGIEWNLGVDIVRKEHLKWSVGLNGTIMNSKVTKLNRQEGASVGQDIIWNDPTGNDARAQFIYREGQSMLAFYGFEWAGVDPTNGKNVWYINDPNSPTTGDFEFNGRGATYTYSKANRIIIGNGTPKMFGGFTSDLEYKGISLNLNFIYKLGGDLYDGAYKDVADDGYYWERIRSQDYYDNMWTDNNTSGTLPKLSGNDLTDPMQYSTRQLHDASFLRLKNATLAYRLPGNLLGGIGVRNARVFVNGTNLFTAAKYKLADPEVNQFATRGWEIPFAKTYTFGIEVSF</sequence>
<dbReference type="RefSeq" id="WP_114790145.1">
    <property type="nucleotide sequence ID" value="NZ_CP139960.1"/>
</dbReference>
<dbReference type="InterPro" id="IPR012910">
    <property type="entry name" value="Plug_dom"/>
</dbReference>
<keyword evidence="3 7" id="KW-1134">Transmembrane beta strand</keyword>
<dbReference type="PROSITE" id="PS52016">
    <property type="entry name" value="TONB_DEPENDENT_REC_3"/>
    <property type="match status" value="1"/>
</dbReference>
<dbReference type="Pfam" id="PF13715">
    <property type="entry name" value="CarbopepD_reg_2"/>
    <property type="match status" value="1"/>
</dbReference>
<evidence type="ECO:0000256" key="8">
    <source>
        <dbReference type="SAM" id="SignalP"/>
    </source>
</evidence>
<gene>
    <name evidence="10" type="ORF">U0035_12650</name>
</gene>
<dbReference type="Gene3D" id="2.170.130.10">
    <property type="entry name" value="TonB-dependent receptor, plug domain"/>
    <property type="match status" value="1"/>
</dbReference>
<dbReference type="InterPro" id="IPR008969">
    <property type="entry name" value="CarboxyPept-like_regulatory"/>
</dbReference>
<dbReference type="SUPFAM" id="SSF49464">
    <property type="entry name" value="Carboxypeptidase regulatory domain-like"/>
    <property type="match status" value="1"/>
</dbReference>
<accession>A0ABZ0W005</accession>
<dbReference type="InterPro" id="IPR039426">
    <property type="entry name" value="TonB-dep_rcpt-like"/>
</dbReference>
<keyword evidence="4 7" id="KW-0812">Transmembrane</keyword>
<dbReference type="Gene3D" id="2.60.40.1120">
    <property type="entry name" value="Carboxypeptidase-like, regulatory domain"/>
    <property type="match status" value="1"/>
</dbReference>
<reference evidence="10 11" key="1">
    <citation type="submission" date="2023-12" db="EMBL/GenBank/DDBJ databases">
        <title>Genome sequencing and assembly of bacterial species from a model synthetic community.</title>
        <authorList>
            <person name="Hogle S.L."/>
        </authorList>
    </citation>
    <scope>NUCLEOTIDE SEQUENCE [LARGE SCALE GENOMIC DNA]</scope>
    <source>
        <strain evidence="10 11">HAMBI_3031</strain>
    </source>
</reference>
<dbReference type="InterPro" id="IPR037066">
    <property type="entry name" value="Plug_dom_sf"/>
</dbReference>
<feature type="signal peptide" evidence="8">
    <location>
        <begin position="1"/>
        <end position="21"/>
    </location>
</feature>
<protein>
    <submittedName>
        <fullName evidence="10">SusC/RagA family TonB-linked outer membrane protein</fullName>
    </submittedName>
</protein>
<dbReference type="InterPro" id="IPR023996">
    <property type="entry name" value="TonB-dep_OMP_SusC/RagA"/>
</dbReference>
<evidence type="ECO:0000259" key="9">
    <source>
        <dbReference type="Pfam" id="PF07715"/>
    </source>
</evidence>
<evidence type="ECO:0000313" key="11">
    <source>
        <dbReference type="Proteomes" id="UP001325680"/>
    </source>
</evidence>
<dbReference type="SUPFAM" id="SSF56935">
    <property type="entry name" value="Porins"/>
    <property type="match status" value="1"/>
</dbReference>
<dbReference type="NCBIfam" id="TIGR04057">
    <property type="entry name" value="SusC_RagA_signa"/>
    <property type="match status" value="1"/>
</dbReference>
<dbReference type="Pfam" id="PF07715">
    <property type="entry name" value="Plug"/>
    <property type="match status" value="1"/>
</dbReference>
<evidence type="ECO:0000256" key="4">
    <source>
        <dbReference type="ARBA" id="ARBA00022692"/>
    </source>
</evidence>
<keyword evidence="2 7" id="KW-0813">Transport</keyword>
<evidence type="ECO:0000256" key="6">
    <source>
        <dbReference type="ARBA" id="ARBA00023237"/>
    </source>
</evidence>